<evidence type="ECO:0000313" key="2">
    <source>
        <dbReference type="EMBL" id="MFN1216608.1"/>
    </source>
</evidence>
<proteinExistence type="predicted"/>
<evidence type="ECO:0000313" key="3">
    <source>
        <dbReference type="Proteomes" id="UP001634154"/>
    </source>
</evidence>
<comment type="caution">
    <text evidence="2">The sequence shown here is derived from an EMBL/GenBank/DDBJ whole genome shotgun (WGS) entry which is preliminary data.</text>
</comment>
<dbReference type="RefSeq" id="WP_409356109.1">
    <property type="nucleotide sequence ID" value="NZ_JBJXVJ010000001.1"/>
</dbReference>
<dbReference type="Proteomes" id="UP001634154">
    <property type="component" value="Unassembled WGS sequence"/>
</dbReference>
<keyword evidence="1" id="KW-0732">Signal</keyword>
<evidence type="ECO:0008006" key="4">
    <source>
        <dbReference type="Google" id="ProtNLM"/>
    </source>
</evidence>
<accession>A0ABW9K3B0</accession>
<name>A0ABW9K3B0_9FLAO</name>
<feature type="signal peptide" evidence="1">
    <location>
        <begin position="1"/>
        <end position="23"/>
    </location>
</feature>
<gene>
    <name evidence="2" type="ORF">ACKW6Q_06425</name>
</gene>
<protein>
    <recommendedName>
        <fullName evidence="4">Lipoprotein</fullName>
    </recommendedName>
</protein>
<dbReference type="PROSITE" id="PS51257">
    <property type="entry name" value="PROKAR_LIPOPROTEIN"/>
    <property type="match status" value="1"/>
</dbReference>
<evidence type="ECO:0000256" key="1">
    <source>
        <dbReference type="SAM" id="SignalP"/>
    </source>
</evidence>
<sequence>MMKKLALRLALLAAVAFSLQSCRTEEDLLQNPQETEKRFQAFTSRNGEPINYPRGYKLLLEKYDSIYSTAYTSKTFFKNSILGKSGLEEYVELNIRSQELMMKNNTERWILYPVVKEKEVIGIEVGILKNNESRLEFWRMDPQDDYYKEIIGSFRVAYSEKILTQQTMNKGGNCGRPGEEPCDTGEVVITIPKPNGPKANPHLYLPGANPGSGDPGVIGGNCGAYGNCGGGGNGPYQDNQDDDPCKNLKKQHLNKAHKEKIDALDKPSVLSLKKETGYAESKSGVFTPLPQSASTDLSDGLTITVTANTKGYMHTHLNDYDTGTVNDDGLAIIKEPIRMFSPADVNTLMTMAGFVTDGDYSQLYGTMISSYGNYTIKFTGAASDIKTGFDTEQWRTDYMNYRKENKYWSFEKLFLNFLKYNMNVQGVELYKIKNNGIIQKKTLKSNNNVQTDDCPKL</sequence>
<keyword evidence="3" id="KW-1185">Reference proteome</keyword>
<organism evidence="2 3">
    <name type="scientific">Chryseobacterium kwangjuense</name>
    <dbReference type="NCBI Taxonomy" id="267125"/>
    <lineage>
        <taxon>Bacteria</taxon>
        <taxon>Pseudomonadati</taxon>
        <taxon>Bacteroidota</taxon>
        <taxon>Flavobacteriia</taxon>
        <taxon>Flavobacteriales</taxon>
        <taxon>Weeksellaceae</taxon>
        <taxon>Chryseobacterium group</taxon>
        <taxon>Chryseobacterium</taxon>
    </lineage>
</organism>
<dbReference type="EMBL" id="JBJXVJ010000001">
    <property type="protein sequence ID" value="MFN1216608.1"/>
    <property type="molecule type" value="Genomic_DNA"/>
</dbReference>
<feature type="chain" id="PRO_5046481811" description="Lipoprotein" evidence="1">
    <location>
        <begin position="24"/>
        <end position="457"/>
    </location>
</feature>
<reference evidence="2 3" key="1">
    <citation type="submission" date="2024-12" db="EMBL/GenBank/DDBJ databases">
        <title>Draft genome sequence of Chryseobacterium kwangjuense AG447.</title>
        <authorList>
            <person name="Cheptsov V.S."/>
            <person name="Belov A."/>
            <person name="Zavarzina A.G."/>
        </authorList>
    </citation>
    <scope>NUCLEOTIDE SEQUENCE [LARGE SCALE GENOMIC DNA]</scope>
    <source>
        <strain evidence="2 3">AG447</strain>
    </source>
</reference>